<dbReference type="Gene3D" id="1.10.287.770">
    <property type="entry name" value="YojJ-like"/>
    <property type="match status" value="1"/>
</dbReference>
<dbReference type="OrthoDB" id="6502088at2759"/>
<dbReference type="Pfam" id="PF00858">
    <property type="entry name" value="ASC"/>
    <property type="match status" value="2"/>
</dbReference>
<feature type="transmembrane region" description="Helical" evidence="13">
    <location>
        <begin position="106"/>
        <end position="129"/>
    </location>
</feature>
<dbReference type="EMBL" id="CP012523">
    <property type="protein sequence ID" value="ALC39114.1"/>
    <property type="molecule type" value="Genomic_DNA"/>
</dbReference>
<accession>A0A0M4E9Y8</accession>
<feature type="transmembrane region" description="Helical" evidence="13">
    <location>
        <begin position="446"/>
        <end position="477"/>
    </location>
</feature>
<keyword evidence="8 12" id="KW-0406">Ion transport</keyword>
<keyword evidence="6 13" id="KW-1133">Transmembrane helix</keyword>
<dbReference type="OMA" id="RWHSRII"/>
<evidence type="ECO:0000313" key="15">
    <source>
        <dbReference type="Proteomes" id="UP000494163"/>
    </source>
</evidence>
<evidence type="ECO:0000256" key="3">
    <source>
        <dbReference type="ARBA" id="ARBA00022448"/>
    </source>
</evidence>
<evidence type="ECO:0000256" key="12">
    <source>
        <dbReference type="RuleBase" id="RU000679"/>
    </source>
</evidence>
<dbReference type="InterPro" id="IPR001873">
    <property type="entry name" value="ENaC"/>
</dbReference>
<keyword evidence="11 12" id="KW-0407">Ion channel</keyword>
<evidence type="ECO:0000256" key="8">
    <source>
        <dbReference type="ARBA" id="ARBA00023065"/>
    </source>
</evidence>
<evidence type="ECO:0000256" key="5">
    <source>
        <dbReference type="ARBA" id="ARBA00022692"/>
    </source>
</evidence>
<proteinExistence type="inferred from homology"/>
<dbReference type="PANTHER" id="PTHR11690">
    <property type="entry name" value="AMILORIDE-SENSITIVE SODIUM CHANNEL-RELATED"/>
    <property type="match status" value="1"/>
</dbReference>
<dbReference type="Gene3D" id="1.10.287.820">
    <property type="entry name" value="Acid-sensing ion channel domain"/>
    <property type="match status" value="1"/>
</dbReference>
<dbReference type="Proteomes" id="UP000494163">
    <property type="component" value="Chromosome 2L"/>
</dbReference>
<dbReference type="AlphaFoldDB" id="A0A0M4E9Y8"/>
<dbReference type="PANTHER" id="PTHR11690:SF237">
    <property type="entry name" value="PICKPOCKET 16-RELATED"/>
    <property type="match status" value="1"/>
</dbReference>
<evidence type="ECO:0000256" key="4">
    <source>
        <dbReference type="ARBA" id="ARBA00022461"/>
    </source>
</evidence>
<keyword evidence="9 13" id="KW-0472">Membrane</keyword>
<name>A0A0M4E9Y8_DROBS</name>
<feature type="non-terminal residue" evidence="14">
    <location>
        <position position="1"/>
    </location>
</feature>
<keyword evidence="7" id="KW-0915">Sodium</keyword>
<comment type="similarity">
    <text evidence="2 12">Belongs to the amiloride-sensitive sodium channel (TC 1.A.6) family.</text>
</comment>
<evidence type="ECO:0000256" key="10">
    <source>
        <dbReference type="ARBA" id="ARBA00023201"/>
    </source>
</evidence>
<evidence type="ECO:0000256" key="13">
    <source>
        <dbReference type="SAM" id="Phobius"/>
    </source>
</evidence>
<dbReference type="PRINTS" id="PR01078">
    <property type="entry name" value="AMINACHANNEL"/>
</dbReference>
<evidence type="ECO:0000256" key="2">
    <source>
        <dbReference type="ARBA" id="ARBA00007193"/>
    </source>
</evidence>
<evidence type="ECO:0000313" key="14">
    <source>
        <dbReference type="EMBL" id="ALC39114.1"/>
    </source>
</evidence>
<reference evidence="14 15" key="1">
    <citation type="submission" date="2015-08" db="EMBL/GenBank/DDBJ databases">
        <title>Ancestral chromatin configuration constrains chromatin evolution on differentiating sex chromosomes in Drosophila.</title>
        <authorList>
            <person name="Zhou Q."/>
            <person name="Bachtrog D."/>
        </authorList>
    </citation>
    <scope>NUCLEOTIDE SEQUENCE [LARGE SCALE GENOMIC DNA]</scope>
    <source>
        <tissue evidence="14">Whole larvae</tissue>
    </source>
</reference>
<evidence type="ECO:0000256" key="7">
    <source>
        <dbReference type="ARBA" id="ARBA00023053"/>
    </source>
</evidence>
<keyword evidence="4 12" id="KW-0894">Sodium channel</keyword>
<keyword evidence="5 12" id="KW-0812">Transmembrane</keyword>
<comment type="subcellular location">
    <subcellularLocation>
        <location evidence="1">Membrane</location>
        <topology evidence="1">Multi-pass membrane protein</topology>
    </subcellularLocation>
</comment>
<evidence type="ECO:0000256" key="1">
    <source>
        <dbReference type="ARBA" id="ARBA00004141"/>
    </source>
</evidence>
<sequence length="498" mass="57207">INFEQYLRPKQPHKITPLQCFDRPETKLNKCCRQLKRLKLLRWHRQLSGQVAQALQQLPLPRFLHFLRARQDDGLCKPKTGFEIYCEMSSIHGFHIFVGACTWQRVLWWLLICTAVLLSLLVLFMSHLMSKSMPTISYIDAITRPMSAAPMPFPALTICSLNRVSSWHRYGQLLKSNVSWSQLLQQLSPQMCETQFKACKWRGRHLSCDSLLSTIWISSRGWARCCSFKQTAACEGAQCNPAQGLNMRLASQRQDYASSLTAATGFELLLHEAHSIGIESTQRVYLPSGSVSRLMILPYKTHASAYVADLSLNKRGCYLSQERSLFHFAVYSEDNCLAECRSRAIYEKCNCASPFMPKRSAWPICQLQQLSCVLNKDLNWLKRQPLCNCLPACHFHRYVLQSDITALDKNSATHTNDLNVSDELIVNIHFVALGGEQLRFDVYETWLTFIGTFGGITGLFMGCSFVSVFELIFFVCVRPACNWLTRQQIRYRLRKRQR</sequence>
<dbReference type="GO" id="GO:0015280">
    <property type="term" value="F:ligand-gated sodium channel activity"/>
    <property type="evidence" value="ECO:0007669"/>
    <property type="project" value="TreeGrafter"/>
</dbReference>
<evidence type="ECO:0000256" key="11">
    <source>
        <dbReference type="ARBA" id="ARBA00023303"/>
    </source>
</evidence>
<feature type="non-terminal residue" evidence="14">
    <location>
        <position position="498"/>
    </location>
</feature>
<evidence type="ECO:0000256" key="9">
    <source>
        <dbReference type="ARBA" id="ARBA00023136"/>
    </source>
</evidence>
<keyword evidence="3 12" id="KW-0813">Transport</keyword>
<organism evidence="14 15">
    <name type="scientific">Drosophila busckii</name>
    <name type="common">Fruit fly</name>
    <dbReference type="NCBI Taxonomy" id="30019"/>
    <lineage>
        <taxon>Eukaryota</taxon>
        <taxon>Metazoa</taxon>
        <taxon>Ecdysozoa</taxon>
        <taxon>Arthropoda</taxon>
        <taxon>Hexapoda</taxon>
        <taxon>Insecta</taxon>
        <taxon>Pterygota</taxon>
        <taxon>Neoptera</taxon>
        <taxon>Endopterygota</taxon>
        <taxon>Diptera</taxon>
        <taxon>Brachycera</taxon>
        <taxon>Muscomorpha</taxon>
        <taxon>Ephydroidea</taxon>
        <taxon>Drosophilidae</taxon>
        <taxon>Drosophila</taxon>
    </lineage>
</organism>
<dbReference type="GO" id="GO:0005886">
    <property type="term" value="C:plasma membrane"/>
    <property type="evidence" value="ECO:0007669"/>
    <property type="project" value="TreeGrafter"/>
</dbReference>
<evidence type="ECO:0000256" key="6">
    <source>
        <dbReference type="ARBA" id="ARBA00022989"/>
    </source>
</evidence>
<keyword evidence="15" id="KW-1185">Reference proteome</keyword>
<gene>
    <name evidence="14" type="ORF">Dbus_chr2Lg1199</name>
</gene>
<keyword evidence="10 12" id="KW-0739">Sodium transport</keyword>
<protein>
    <submittedName>
        <fullName evidence="14">Ppk11</fullName>
    </submittedName>
</protein>